<evidence type="ECO:0008006" key="14">
    <source>
        <dbReference type="Google" id="ProtNLM"/>
    </source>
</evidence>
<evidence type="ECO:0000259" key="11">
    <source>
        <dbReference type="Pfam" id="PF13482"/>
    </source>
</evidence>
<evidence type="ECO:0000256" key="3">
    <source>
        <dbReference type="ARBA" id="ARBA00022763"/>
    </source>
</evidence>
<keyword evidence="6" id="KW-0269">Exonuclease</keyword>
<dbReference type="EMBL" id="BMKX01000002">
    <property type="protein sequence ID" value="GGJ53405.1"/>
    <property type="molecule type" value="Genomic_DNA"/>
</dbReference>
<reference evidence="13" key="1">
    <citation type="journal article" date="2019" name="Int. J. Syst. Evol. Microbiol.">
        <title>The Global Catalogue of Microorganisms (GCM) 10K type strain sequencing project: providing services to taxonomists for standard genome sequencing and annotation.</title>
        <authorList>
            <consortium name="The Broad Institute Genomics Platform"/>
            <consortium name="The Broad Institute Genome Sequencing Center for Infectious Disease"/>
            <person name="Wu L."/>
            <person name="Ma J."/>
        </authorList>
    </citation>
    <scope>NUCLEOTIDE SEQUENCE [LARGE SCALE GENOMIC DNA]</scope>
    <source>
        <strain evidence="13">CGMCC 1.3685</strain>
    </source>
</reference>
<evidence type="ECO:0000256" key="8">
    <source>
        <dbReference type="ARBA" id="ARBA00023204"/>
    </source>
</evidence>
<keyword evidence="2" id="KW-0547">Nucleotide-binding</keyword>
<dbReference type="PANTHER" id="PTHR43788">
    <property type="entry name" value="DNA2/NAM7 HELICASE FAMILY MEMBER"/>
    <property type="match status" value="1"/>
</dbReference>
<dbReference type="Proteomes" id="UP000606115">
    <property type="component" value="Unassembled WGS sequence"/>
</dbReference>
<organism evidence="12 13">
    <name type="scientific">Glutamicibacter ardleyensis</name>
    <dbReference type="NCBI Taxonomy" id="225894"/>
    <lineage>
        <taxon>Bacteria</taxon>
        <taxon>Bacillati</taxon>
        <taxon>Actinomycetota</taxon>
        <taxon>Actinomycetes</taxon>
        <taxon>Micrococcales</taxon>
        <taxon>Micrococcaceae</taxon>
        <taxon>Glutamicibacter</taxon>
    </lineage>
</organism>
<feature type="domain" description="PD-(D/E)XK endonuclease-like" evidence="9">
    <location>
        <begin position="16"/>
        <end position="237"/>
    </location>
</feature>
<evidence type="ECO:0000313" key="13">
    <source>
        <dbReference type="Proteomes" id="UP000606115"/>
    </source>
</evidence>
<keyword evidence="13" id="KW-1185">Reference proteome</keyword>
<keyword evidence="5" id="KW-0347">Helicase</keyword>
<dbReference type="InterPro" id="IPR041679">
    <property type="entry name" value="DNA2/NAM7-like_C"/>
</dbReference>
<dbReference type="InterPro" id="IPR047187">
    <property type="entry name" value="SF1_C_Upf1"/>
</dbReference>
<dbReference type="InterPro" id="IPR050534">
    <property type="entry name" value="Coronavir_polyprotein_1ab"/>
</dbReference>
<dbReference type="Pfam" id="PF13604">
    <property type="entry name" value="AAA_30"/>
    <property type="match status" value="1"/>
</dbReference>
<evidence type="ECO:0000256" key="6">
    <source>
        <dbReference type="ARBA" id="ARBA00022839"/>
    </source>
</evidence>
<name>A0ABQ2DCM1_9MICC</name>
<comment type="caution">
    <text evidence="12">The sequence shown here is derived from an EMBL/GenBank/DDBJ whole genome shotgun (WGS) entry which is preliminary data.</text>
</comment>
<dbReference type="CDD" id="cd17934">
    <property type="entry name" value="DEXXQc_Upf1-like"/>
    <property type="match status" value="1"/>
</dbReference>
<keyword evidence="7" id="KW-0067">ATP-binding</keyword>
<dbReference type="SUPFAM" id="SSF52540">
    <property type="entry name" value="P-loop containing nucleoside triphosphate hydrolases"/>
    <property type="match status" value="1"/>
</dbReference>
<dbReference type="Pfam" id="PF12705">
    <property type="entry name" value="PDDEXK_1"/>
    <property type="match status" value="1"/>
</dbReference>
<sequence length="1158" mass="128025">MKGTGPVFFLGDQFVFSASDLTVAVECQYQSLFLLDVRLGRREKPAKVTDQMLQRTAELGDVHEHKVLAELIEKYGDYDPHTGTGVKQFLGRPEINEAALKAAHRETIQTMRQGADVIFQATFFDGNFIGFADFLVRQPDGSWAVWDTKLARHARVSALLQVAAYADQLQAENIDVHPQTTLVLGDGTHSVHRIDEILPVFRAQRQRFTTLVKNHIESNHQADWDSDSVRLCGRCDFCAEQVAATRDVLLVANMSMVQREKLRRQGVYTIDQLAGLTAMEGTSLARTVDQARMQLGIGEIDGTEHGVSYRVKSTQTITALPNPDQGDIFFDFEGDPLYQEPVDQTWGLEYLFGVVEHDTGSPVFRPFWAHSRAEERQAFLDFIEYVQQRRQQFPHMKIYHYAAYEKSALRKLSQIHIAGEEEVDQWLRENLLIDLYETVRNSLVVSTRSYSIKKLEPLYMKEHLRSGDVTDAGASVVAYAQYMSALDSSSDQQAAQILESIADYNEYDCLSTLRLRDWLLSLVNFQPQTLPEVSLLDEVPDEYEPTEEEVRLQDYLAQLPPNQVLSNDDRAIAMVAAATGYNRREKKQFWWEHFDRLSAPMDDWSDVRGVFLVDSAEILEDWHKATDRARTLTRVSKIYGTLAEGSLLSPGSGVFAMYAGPLPEGMEVDEDALRGGAFNATVVEVGEGWISLAEKTSGKIPEYGSFPVALTPGQPIATKSIDEALTQIAQEVGSMVPALPQQPGIDILRRIPPRLKTLPAPAAPLLMEGNAQVYPAVVQTLKDLDHSYLAVQGPPGTGKTFVASHVIHALVNEGWKIGVVAQSHAVVENVLRKAIEAGVHPDQVAKEVKHKDPVPWTGISPASLDEALSSPDGALVGGTSWTMTGKRIPAGSLDLLVIDEAGQFSLANTLAVSRAARNLLLLGDPQQLPQVTQGTHPQPVDESALGWLSEGRAVLPEELGYFLATSWRMHPELCQKVSALSYDHKLFSAPAAGRRELDESLPGVETHFVHHQGNTTSSIEEATAIVELVREQLGKTWNPGSAEPARALAPRDILVVAAYNAQVNLVRDVLEAENLAEVRVGTVDKFQGQEAPVVLVTMACSSAQDASRGIEFLLNRNRINVAISRGQWKAVIVRSERLTDFLPSNPAALSQLGAFMAL</sequence>
<gene>
    <name evidence="12" type="ORF">GCM10007173_09910</name>
</gene>
<feature type="domain" description="YprB ribonuclease H-like" evidence="11">
    <location>
        <begin position="328"/>
        <end position="519"/>
    </location>
</feature>
<keyword evidence="4" id="KW-0378">Hydrolase</keyword>
<dbReference type="Pfam" id="PF13087">
    <property type="entry name" value="AAA_12"/>
    <property type="match status" value="1"/>
</dbReference>
<dbReference type="CDD" id="cd18808">
    <property type="entry name" value="SF1_C_Upf1"/>
    <property type="match status" value="1"/>
</dbReference>
<dbReference type="InterPro" id="IPR038720">
    <property type="entry name" value="YprB_RNase_H-like_dom"/>
</dbReference>
<evidence type="ECO:0000259" key="10">
    <source>
        <dbReference type="Pfam" id="PF13087"/>
    </source>
</evidence>
<keyword evidence="3" id="KW-0227">DNA damage</keyword>
<dbReference type="NCBIfam" id="TIGR03491">
    <property type="entry name" value="TM0106 family RecB-like putative nuclease"/>
    <property type="match status" value="1"/>
</dbReference>
<dbReference type="GeneID" id="303303386"/>
<evidence type="ECO:0000313" key="12">
    <source>
        <dbReference type="EMBL" id="GGJ53405.1"/>
    </source>
</evidence>
<evidence type="ECO:0000256" key="2">
    <source>
        <dbReference type="ARBA" id="ARBA00022741"/>
    </source>
</evidence>
<dbReference type="InterPro" id="IPR038726">
    <property type="entry name" value="PDDEXK_AddAB-type"/>
</dbReference>
<proteinExistence type="predicted"/>
<protein>
    <recommendedName>
        <fullName evidence="14">Nuclease</fullName>
    </recommendedName>
</protein>
<dbReference type="InterPro" id="IPR027417">
    <property type="entry name" value="P-loop_NTPase"/>
</dbReference>
<evidence type="ECO:0000256" key="1">
    <source>
        <dbReference type="ARBA" id="ARBA00022722"/>
    </source>
</evidence>
<dbReference type="RefSeq" id="WP_229677004.1">
    <property type="nucleotide sequence ID" value="NZ_BMKX01000002.1"/>
</dbReference>
<evidence type="ECO:0000259" key="9">
    <source>
        <dbReference type="Pfam" id="PF12705"/>
    </source>
</evidence>
<keyword evidence="8" id="KW-0234">DNA repair</keyword>
<evidence type="ECO:0000256" key="5">
    <source>
        <dbReference type="ARBA" id="ARBA00022806"/>
    </source>
</evidence>
<evidence type="ECO:0000256" key="7">
    <source>
        <dbReference type="ARBA" id="ARBA00022840"/>
    </source>
</evidence>
<dbReference type="Pfam" id="PF13482">
    <property type="entry name" value="RNase_H_2"/>
    <property type="match status" value="1"/>
</dbReference>
<keyword evidence="1" id="KW-0540">Nuclease</keyword>
<dbReference type="Gene3D" id="3.40.50.300">
    <property type="entry name" value="P-loop containing nucleotide triphosphate hydrolases"/>
    <property type="match status" value="2"/>
</dbReference>
<dbReference type="InterPro" id="IPR019993">
    <property type="entry name" value="RecB_nuclease_TM0106_put"/>
</dbReference>
<accession>A0ABQ2DCM1</accession>
<dbReference type="PANTHER" id="PTHR43788:SF8">
    <property type="entry name" value="DNA-BINDING PROTEIN SMUBP-2"/>
    <property type="match status" value="1"/>
</dbReference>
<feature type="domain" description="DNA2/NAM7 helicase-like C-terminal" evidence="10">
    <location>
        <begin position="961"/>
        <end position="1133"/>
    </location>
</feature>
<evidence type="ECO:0000256" key="4">
    <source>
        <dbReference type="ARBA" id="ARBA00022801"/>
    </source>
</evidence>